<comment type="similarity">
    <text evidence="1">Belongs to the SurE nucleotidase family.</text>
</comment>
<name>A0A5N6U7R5_ASPAV</name>
<dbReference type="SUPFAM" id="SSF64167">
    <property type="entry name" value="SurE-like"/>
    <property type="match status" value="1"/>
</dbReference>
<evidence type="ECO:0000256" key="3">
    <source>
        <dbReference type="ARBA" id="ARBA00022801"/>
    </source>
</evidence>
<evidence type="ECO:0000256" key="4">
    <source>
        <dbReference type="SAM" id="SignalP"/>
    </source>
</evidence>
<proteinExistence type="inferred from homology"/>
<dbReference type="OrthoDB" id="4018688at2759"/>
<keyword evidence="4" id="KW-0732">Signal</keyword>
<dbReference type="AlphaFoldDB" id="A0A5N6U7R5"/>
<reference evidence="6 7" key="1">
    <citation type="submission" date="2019-04" db="EMBL/GenBank/DDBJ databases">
        <title>Friends and foes A comparative genomics study of 23 Aspergillus species from section Flavi.</title>
        <authorList>
            <consortium name="DOE Joint Genome Institute"/>
            <person name="Kjaerbolling I."/>
            <person name="Vesth T."/>
            <person name="Frisvad J.C."/>
            <person name="Nybo J.L."/>
            <person name="Theobald S."/>
            <person name="Kildgaard S."/>
            <person name="Isbrandt T."/>
            <person name="Kuo A."/>
            <person name="Sato A."/>
            <person name="Lyhne E.K."/>
            <person name="Kogle M.E."/>
            <person name="Wiebenga A."/>
            <person name="Kun R.S."/>
            <person name="Lubbers R.J."/>
            <person name="Makela M.R."/>
            <person name="Barry K."/>
            <person name="Chovatia M."/>
            <person name="Clum A."/>
            <person name="Daum C."/>
            <person name="Haridas S."/>
            <person name="He G."/>
            <person name="LaButti K."/>
            <person name="Lipzen A."/>
            <person name="Mondo S."/>
            <person name="Riley R."/>
            <person name="Salamov A."/>
            <person name="Simmons B.A."/>
            <person name="Magnuson J.K."/>
            <person name="Henrissat B."/>
            <person name="Mortensen U.H."/>
            <person name="Larsen T.O."/>
            <person name="Devries R.P."/>
            <person name="Grigoriev I.V."/>
            <person name="Machida M."/>
            <person name="Baker S.E."/>
            <person name="Andersen M.R."/>
        </authorList>
    </citation>
    <scope>NUCLEOTIDE SEQUENCE [LARGE SCALE GENOMIC DNA]</scope>
    <source>
        <strain evidence="6 7">IBT 18842</strain>
    </source>
</reference>
<dbReference type="Gene3D" id="3.40.1210.10">
    <property type="entry name" value="Survival protein SurE-like phosphatase/nucleotidase"/>
    <property type="match status" value="1"/>
</dbReference>
<dbReference type="InterPro" id="IPR036523">
    <property type="entry name" value="SurE-like_sf"/>
</dbReference>
<dbReference type="InterPro" id="IPR030048">
    <property type="entry name" value="SurE"/>
</dbReference>
<dbReference type="InterPro" id="IPR002828">
    <property type="entry name" value="SurE-like_Pase/nucleotidase"/>
</dbReference>
<protein>
    <submittedName>
        <fullName evidence="6">Survival protein sure-like phosphatase/nucleotidase</fullName>
    </submittedName>
</protein>
<evidence type="ECO:0000256" key="2">
    <source>
        <dbReference type="ARBA" id="ARBA00022723"/>
    </source>
</evidence>
<evidence type="ECO:0000256" key="1">
    <source>
        <dbReference type="ARBA" id="ARBA00011062"/>
    </source>
</evidence>
<dbReference type="Proteomes" id="UP000325780">
    <property type="component" value="Unassembled WGS sequence"/>
</dbReference>
<accession>A0A5N6U7R5</accession>
<feature type="domain" description="Survival protein SurE-like phosphatase/nucleotidase" evidence="5">
    <location>
        <begin position="19"/>
        <end position="220"/>
    </location>
</feature>
<organism evidence="6 7">
    <name type="scientific">Aspergillus avenaceus</name>
    <dbReference type="NCBI Taxonomy" id="36643"/>
    <lineage>
        <taxon>Eukaryota</taxon>
        <taxon>Fungi</taxon>
        <taxon>Dikarya</taxon>
        <taxon>Ascomycota</taxon>
        <taxon>Pezizomycotina</taxon>
        <taxon>Eurotiomycetes</taxon>
        <taxon>Eurotiomycetidae</taxon>
        <taxon>Eurotiales</taxon>
        <taxon>Aspergillaceae</taxon>
        <taxon>Aspergillus</taxon>
        <taxon>Aspergillus subgen. Circumdati</taxon>
    </lineage>
</organism>
<keyword evidence="2" id="KW-0479">Metal-binding</keyword>
<dbReference type="PANTHER" id="PTHR30457:SF0">
    <property type="entry name" value="PHOSPHATASE, PUTATIVE (AFU_ORTHOLOGUE AFUA_4G01070)-RELATED"/>
    <property type="match status" value="1"/>
</dbReference>
<keyword evidence="3" id="KW-0378">Hydrolase</keyword>
<dbReference type="GO" id="GO:0046872">
    <property type="term" value="F:metal ion binding"/>
    <property type="evidence" value="ECO:0007669"/>
    <property type="project" value="UniProtKB-KW"/>
</dbReference>
<sequence>MHLSLALALLPLSAHAVNIIIGNDDGWAEKNIRVFYEALTKANHSAMISAPAENKSGRGPLDYDPHDLTIPCEYDSCPKGSPAVGHNASEPRWNWVNGPPKTAMRYGINDIAPKIFNATPALAVTGVNVGSNLDIAGFISGTMHAAAYAAHDAGIPAVAFSGASGERTAFDDQTPGYSTLYADLATKLVNRLIEGGPPYLPEDTFLNVNFPKISDKCAGVDDYKFVLSRMWKATWLFSDGDANTCNSEDKRLPTERKVTDKGCFVSVSAVEAGNIRDATATVQREVIAKLGDLLTCLPRK</sequence>
<evidence type="ECO:0000313" key="6">
    <source>
        <dbReference type="EMBL" id="KAE8154642.1"/>
    </source>
</evidence>
<evidence type="ECO:0000313" key="7">
    <source>
        <dbReference type="Proteomes" id="UP000325780"/>
    </source>
</evidence>
<dbReference type="Pfam" id="PF01975">
    <property type="entry name" value="SurE"/>
    <property type="match status" value="1"/>
</dbReference>
<feature type="signal peptide" evidence="4">
    <location>
        <begin position="1"/>
        <end position="16"/>
    </location>
</feature>
<dbReference type="PANTHER" id="PTHR30457">
    <property type="entry name" value="5'-NUCLEOTIDASE SURE"/>
    <property type="match status" value="1"/>
</dbReference>
<gene>
    <name evidence="6" type="ORF">BDV25DRAFT_147586</name>
</gene>
<evidence type="ECO:0000259" key="5">
    <source>
        <dbReference type="Pfam" id="PF01975"/>
    </source>
</evidence>
<dbReference type="GO" id="GO:0008252">
    <property type="term" value="F:nucleotidase activity"/>
    <property type="evidence" value="ECO:0007669"/>
    <property type="project" value="InterPro"/>
</dbReference>
<dbReference type="EMBL" id="ML742028">
    <property type="protein sequence ID" value="KAE8154642.1"/>
    <property type="molecule type" value="Genomic_DNA"/>
</dbReference>
<keyword evidence="7" id="KW-1185">Reference proteome</keyword>
<feature type="chain" id="PRO_5024905692" evidence="4">
    <location>
        <begin position="17"/>
        <end position="300"/>
    </location>
</feature>